<comment type="caution">
    <text evidence="1">The sequence shown here is derived from an EMBL/GenBank/DDBJ whole genome shotgun (WGS) entry which is preliminary data.</text>
</comment>
<accession>A0ABQ2RMD8</accession>
<dbReference type="EMBL" id="BMQX01000041">
    <property type="protein sequence ID" value="GGQ33912.1"/>
    <property type="molecule type" value="Genomic_DNA"/>
</dbReference>
<keyword evidence="2" id="KW-1185">Reference proteome</keyword>
<evidence type="ECO:0000313" key="1">
    <source>
        <dbReference type="EMBL" id="GGQ33912.1"/>
    </source>
</evidence>
<dbReference type="Proteomes" id="UP000619118">
    <property type="component" value="Unassembled WGS sequence"/>
</dbReference>
<proteinExistence type="predicted"/>
<gene>
    <name evidence="1" type="ORF">GCM10009411_36620</name>
</gene>
<sequence>MKISRHNVNAIVMELNLSSKSSVKLIIGIKQNKSIKIGKKITLGNIITFAKLFLLSHS</sequence>
<reference evidence="2" key="1">
    <citation type="journal article" date="2019" name="Int. J. Syst. Evol. Microbiol.">
        <title>The Global Catalogue of Microorganisms (GCM) 10K type strain sequencing project: providing services to taxonomists for standard genome sequencing and annotation.</title>
        <authorList>
            <consortium name="The Broad Institute Genomics Platform"/>
            <consortium name="The Broad Institute Genome Sequencing Center for Infectious Disease"/>
            <person name="Wu L."/>
            <person name="Ma J."/>
        </authorList>
    </citation>
    <scope>NUCLEOTIDE SEQUENCE [LARGE SCALE GENOMIC DNA]</scope>
    <source>
        <strain evidence="2">JCM 32306</strain>
    </source>
</reference>
<protein>
    <submittedName>
        <fullName evidence="1">Uncharacterized protein</fullName>
    </submittedName>
</protein>
<evidence type="ECO:0000313" key="2">
    <source>
        <dbReference type="Proteomes" id="UP000619118"/>
    </source>
</evidence>
<organism evidence="1 2">
    <name type="scientific">Shewanella litoralis</name>
    <dbReference type="NCBI Taxonomy" id="2282700"/>
    <lineage>
        <taxon>Bacteria</taxon>
        <taxon>Pseudomonadati</taxon>
        <taxon>Pseudomonadota</taxon>
        <taxon>Gammaproteobacteria</taxon>
        <taxon>Alteromonadales</taxon>
        <taxon>Shewanellaceae</taxon>
        <taxon>Shewanella</taxon>
    </lineage>
</organism>
<name>A0ABQ2RMD8_9GAMM</name>